<name>A0A8T1Y0L9_9BRAS</name>
<sequence length="425" mass="48583">MSNSGADEEPPRTKKLKLYSSHSTSEFFSLPYEIVLSCLARVPRSDYAYLSLASKCLRSIVVSPEIYDVRSLIGCTDSCIYLCLRIPPNLTPSWFCFFPKTLNRPRRLVPIRTHLYQPQEASSVVALGCGIYVIGGTINGRHTSSVFFLDCRSHTWSILPSMRVARASAAAGVVDGKIYVLGGCGDFDSKPRKWGEVFDPKTQTWDDLPMPPSNQYNLNFPLMFESAVMEEKVFALNGAGRGMFYIPSEGIWKTGNSDTCRDRRGWYMIDNVMYCCETRGRILWCEAGELDWRQHEGMVWREVMGLKTLTDTLCASKLVNYGGRMLNHRESCKKKRVRHGWRSDELDKFLPGHKLSNYGPNMLLFWDVLGHEKLEIWCAEISLKRRKEGVEIYGKIEWSEAVLTFKPPPLHQHHCKLLYSLPHNL</sequence>
<dbReference type="EMBL" id="JAEFBK010000012">
    <property type="protein sequence ID" value="KAG7540074.1"/>
    <property type="molecule type" value="Genomic_DNA"/>
</dbReference>
<evidence type="ECO:0000313" key="3">
    <source>
        <dbReference type="EMBL" id="KAG7540074.1"/>
    </source>
</evidence>
<feature type="domain" description="F-box" evidence="1">
    <location>
        <begin position="28"/>
        <end position="67"/>
    </location>
</feature>
<dbReference type="Proteomes" id="UP000694240">
    <property type="component" value="Chromosome 12"/>
</dbReference>
<dbReference type="InterPro" id="IPR050354">
    <property type="entry name" value="F-box/kelch-repeat_ARATH"/>
</dbReference>
<dbReference type="InterPro" id="IPR006652">
    <property type="entry name" value="Kelch_1"/>
</dbReference>
<protein>
    <submittedName>
        <fullName evidence="3">Kelch repeat type 1</fullName>
    </submittedName>
</protein>
<feature type="domain" description="FKB95-like N-terminal Kelch" evidence="2">
    <location>
        <begin position="102"/>
        <end position="336"/>
    </location>
</feature>
<evidence type="ECO:0000259" key="1">
    <source>
        <dbReference type="Pfam" id="PF00646"/>
    </source>
</evidence>
<dbReference type="Pfam" id="PF00646">
    <property type="entry name" value="F-box"/>
    <property type="match status" value="1"/>
</dbReference>
<dbReference type="SMART" id="SM00612">
    <property type="entry name" value="Kelch"/>
    <property type="match status" value="2"/>
</dbReference>
<dbReference type="PANTHER" id="PTHR24414:SF184">
    <property type="entry name" value="GALACTOSE OXIDASE_KELCH REPEAT SUPERFAMILY PROTEIN"/>
    <property type="match status" value="1"/>
</dbReference>
<reference evidence="3 4" key="1">
    <citation type="submission" date="2020-12" db="EMBL/GenBank/DDBJ databases">
        <title>Concerted genomic and epigenomic changes stabilize Arabidopsis allopolyploids.</title>
        <authorList>
            <person name="Chen Z."/>
        </authorList>
    </citation>
    <scope>NUCLEOTIDE SEQUENCE [LARGE SCALE GENOMIC DNA]</scope>
    <source>
        <strain evidence="3">Allo738</strain>
        <tissue evidence="3">Leaf</tissue>
    </source>
</reference>
<accession>A0A8T1Y0L9</accession>
<dbReference type="PANTHER" id="PTHR24414">
    <property type="entry name" value="F-BOX/KELCH-REPEAT PROTEIN SKIP4"/>
    <property type="match status" value="1"/>
</dbReference>
<organism evidence="3 4">
    <name type="scientific">Arabidopsis thaliana x Arabidopsis arenosa</name>
    <dbReference type="NCBI Taxonomy" id="1240361"/>
    <lineage>
        <taxon>Eukaryota</taxon>
        <taxon>Viridiplantae</taxon>
        <taxon>Streptophyta</taxon>
        <taxon>Embryophyta</taxon>
        <taxon>Tracheophyta</taxon>
        <taxon>Spermatophyta</taxon>
        <taxon>Magnoliopsida</taxon>
        <taxon>eudicotyledons</taxon>
        <taxon>Gunneridae</taxon>
        <taxon>Pentapetalae</taxon>
        <taxon>rosids</taxon>
        <taxon>malvids</taxon>
        <taxon>Brassicales</taxon>
        <taxon>Brassicaceae</taxon>
        <taxon>Camelineae</taxon>
        <taxon>Arabidopsis</taxon>
    </lineage>
</organism>
<evidence type="ECO:0000313" key="4">
    <source>
        <dbReference type="Proteomes" id="UP000694240"/>
    </source>
</evidence>
<dbReference type="CDD" id="cd22152">
    <property type="entry name" value="F-box_AtAFR-like"/>
    <property type="match status" value="1"/>
</dbReference>
<dbReference type="Pfam" id="PF25210">
    <property type="entry name" value="Kelch_FKB95"/>
    <property type="match status" value="1"/>
</dbReference>
<keyword evidence="4" id="KW-1185">Reference proteome</keyword>
<dbReference type="InterPro" id="IPR057499">
    <property type="entry name" value="Kelch_FKB95"/>
</dbReference>
<dbReference type="AlphaFoldDB" id="A0A8T1Y0L9"/>
<dbReference type="InterPro" id="IPR001810">
    <property type="entry name" value="F-box_dom"/>
</dbReference>
<evidence type="ECO:0000259" key="2">
    <source>
        <dbReference type="Pfam" id="PF25210"/>
    </source>
</evidence>
<gene>
    <name evidence="3" type="ORF">ISN45_Aa07g003340</name>
</gene>
<comment type="caution">
    <text evidence="3">The sequence shown here is derived from an EMBL/GenBank/DDBJ whole genome shotgun (WGS) entry which is preliminary data.</text>
</comment>
<proteinExistence type="predicted"/>